<dbReference type="EMBL" id="JAVYJV010000023">
    <property type="protein sequence ID" value="KAK4339665.1"/>
    <property type="molecule type" value="Genomic_DNA"/>
</dbReference>
<sequence length="153" mass="17231">MGIEAVGGVMTKLIPRNSRIPVKKSQVFTTYQDQQTSVTIKVYEGERNLAKGCRELGSLTCLVYLLLQGKVDENGILQVTAQDNAAKKSKSITITSDKWRLSQEDIDRMLKEAEEFAEEDSKLAEKIENALKETTEWLDDNQNAEKDEYAILS</sequence>
<comment type="caution">
    <text evidence="4">The sequence shown here is derived from an EMBL/GenBank/DDBJ whole genome shotgun (WGS) entry which is preliminary data.</text>
</comment>
<evidence type="ECO:0000256" key="1">
    <source>
        <dbReference type="ARBA" id="ARBA00022741"/>
    </source>
</evidence>
<dbReference type="InterPro" id="IPR013126">
    <property type="entry name" value="Hsp_70_fam"/>
</dbReference>
<gene>
    <name evidence="4" type="ORF">RND71_041127</name>
</gene>
<keyword evidence="1" id="KW-0547">Nucleotide-binding</keyword>
<dbReference type="SUPFAM" id="SSF100920">
    <property type="entry name" value="Heat shock protein 70kD (HSP70), peptide-binding domain"/>
    <property type="match status" value="1"/>
</dbReference>
<proteinExistence type="predicted"/>
<dbReference type="InterPro" id="IPR029047">
    <property type="entry name" value="HSP70_peptide-bd_sf"/>
</dbReference>
<organism evidence="4 5">
    <name type="scientific">Anisodus tanguticus</name>
    <dbReference type="NCBI Taxonomy" id="243964"/>
    <lineage>
        <taxon>Eukaryota</taxon>
        <taxon>Viridiplantae</taxon>
        <taxon>Streptophyta</taxon>
        <taxon>Embryophyta</taxon>
        <taxon>Tracheophyta</taxon>
        <taxon>Spermatophyta</taxon>
        <taxon>Magnoliopsida</taxon>
        <taxon>eudicotyledons</taxon>
        <taxon>Gunneridae</taxon>
        <taxon>Pentapetalae</taxon>
        <taxon>asterids</taxon>
        <taxon>lamiids</taxon>
        <taxon>Solanales</taxon>
        <taxon>Solanaceae</taxon>
        <taxon>Solanoideae</taxon>
        <taxon>Hyoscyameae</taxon>
        <taxon>Anisodus</taxon>
    </lineage>
</organism>
<accession>A0AAE1QU10</accession>
<dbReference type="GO" id="GO:0140662">
    <property type="term" value="F:ATP-dependent protein folding chaperone"/>
    <property type="evidence" value="ECO:0007669"/>
    <property type="project" value="InterPro"/>
</dbReference>
<dbReference type="GO" id="GO:0005524">
    <property type="term" value="F:ATP binding"/>
    <property type="evidence" value="ECO:0007669"/>
    <property type="project" value="UniProtKB-KW"/>
</dbReference>
<evidence type="ECO:0000256" key="2">
    <source>
        <dbReference type="ARBA" id="ARBA00022840"/>
    </source>
</evidence>
<name>A0AAE1QU10_9SOLA</name>
<dbReference type="Proteomes" id="UP001291623">
    <property type="component" value="Unassembled WGS sequence"/>
</dbReference>
<keyword evidence="5" id="KW-1185">Reference proteome</keyword>
<dbReference type="Pfam" id="PF00012">
    <property type="entry name" value="HSP70"/>
    <property type="match status" value="1"/>
</dbReference>
<evidence type="ECO:0000313" key="5">
    <source>
        <dbReference type="Proteomes" id="UP001291623"/>
    </source>
</evidence>
<evidence type="ECO:0000313" key="4">
    <source>
        <dbReference type="EMBL" id="KAK4339665.1"/>
    </source>
</evidence>
<dbReference type="Gene3D" id="2.60.34.10">
    <property type="entry name" value="Substrate Binding Domain Of DNAk, Chain A, domain 1"/>
    <property type="match status" value="1"/>
</dbReference>
<feature type="coiled-coil region" evidence="3">
    <location>
        <begin position="110"/>
        <end position="147"/>
    </location>
</feature>
<evidence type="ECO:0000256" key="3">
    <source>
        <dbReference type="SAM" id="Coils"/>
    </source>
</evidence>
<dbReference type="AlphaFoldDB" id="A0AAE1QU10"/>
<keyword evidence="3" id="KW-0175">Coiled coil</keyword>
<keyword evidence="2" id="KW-0067">ATP-binding</keyword>
<reference evidence="4" key="1">
    <citation type="submission" date="2023-12" db="EMBL/GenBank/DDBJ databases">
        <title>Genome assembly of Anisodus tanguticus.</title>
        <authorList>
            <person name="Wang Y.-J."/>
        </authorList>
    </citation>
    <scope>NUCLEOTIDE SEQUENCE</scope>
    <source>
        <strain evidence="4">KB-2021</strain>
        <tissue evidence="4">Leaf</tissue>
    </source>
</reference>
<protein>
    <submittedName>
        <fullName evidence="4">Uncharacterized protein</fullName>
    </submittedName>
</protein>
<dbReference type="PANTHER" id="PTHR19375">
    <property type="entry name" value="HEAT SHOCK PROTEIN 70KDA"/>
    <property type="match status" value="1"/>
</dbReference>